<accession>A0ABD5NWB8</accession>
<sequence length="643" mass="70233">MTDNRQLAAIALVALVVGSTVGFAFAGGFDSPVAADDPESTTAFDDPTIDRFDSREQFAAYLRDSRSSGGMATFQTPDVAIETDDAAVEEEMAEGDRATTTADGDAAASSSGGGADRYAETNVQEAALDEPDVLKTDGETIYYADRRHRRTLGSTAVVDASEPANPSVIGEINTGGELLLADDTLVVFKRSAIYGYDVTDRSDPERTWTTAIDGHVEAARLYDGDVYLVVADRVSPDDPCPIEPAGDDGPEVACTDVHYPTEQNDANTVYTTMRVDPESGEVEDAVSFLGSSRTTATYVSENAVYLTYADAPSRADLRLEFLLSDGRAHLDDEAIDRLEQLRSYDLSEAATRAEIRAVLDDWRAGLERSERRTAERDLEEAWESYATENLRQFSRTGVVEVGIDGDLAVDAAGSVPGTPLNQWSMDEHDGHLRIATTVRAPGVDAENDLYVLDDDLETVGSVTGMGVDERIYSVRYEGETAYVVTFRQIDPFHVIDVSDPENPQLEGELKLPGFSTYMHPLGDDRVLGIGEEDGQVKAVTFDVADPENPVVEDDLVLDDRWSAIRESHNAFLIDERHGVFFLPGSEGGHVVAYEDGLERVTTVETNGPAMRATYLDDYLYVFGEDELVVVDETTWEEETYLEL</sequence>
<evidence type="ECO:0000256" key="1">
    <source>
        <dbReference type="SAM" id="MobiDB-lite"/>
    </source>
</evidence>
<dbReference type="GeneID" id="71853671"/>
<name>A0ABD5NWB8_9EURY</name>
<dbReference type="SUPFAM" id="SSF51004">
    <property type="entry name" value="C-terminal (heme d1) domain of cytochrome cd1-nitrite reductase"/>
    <property type="match status" value="1"/>
</dbReference>
<organism evidence="2 3">
    <name type="scientific">Natribaculum luteum</name>
    <dbReference type="NCBI Taxonomy" id="1586232"/>
    <lineage>
        <taxon>Archaea</taxon>
        <taxon>Methanobacteriati</taxon>
        <taxon>Methanobacteriota</taxon>
        <taxon>Stenosarchaea group</taxon>
        <taxon>Halobacteria</taxon>
        <taxon>Halobacteriales</taxon>
        <taxon>Natrialbaceae</taxon>
        <taxon>Natribaculum</taxon>
    </lineage>
</organism>
<feature type="region of interest" description="Disordered" evidence="1">
    <location>
        <begin position="88"/>
        <end position="118"/>
    </location>
</feature>
<evidence type="ECO:0000313" key="2">
    <source>
        <dbReference type="EMBL" id="MFC4246091.1"/>
    </source>
</evidence>
<gene>
    <name evidence="2" type="ORF">ACFOZ7_03650</name>
</gene>
<dbReference type="EMBL" id="JBHSDJ010000011">
    <property type="protein sequence ID" value="MFC4246091.1"/>
    <property type="molecule type" value="Genomic_DNA"/>
</dbReference>
<protein>
    <submittedName>
        <fullName evidence="2">Beta-propeller domain-containing protein</fullName>
    </submittedName>
</protein>
<dbReference type="AlphaFoldDB" id="A0ABD5NWB8"/>
<dbReference type="InterPro" id="IPR019198">
    <property type="entry name" value="Beta_propeller_containing"/>
</dbReference>
<dbReference type="Pfam" id="PF09826">
    <property type="entry name" value="Beta_propel"/>
    <property type="match status" value="1"/>
</dbReference>
<proteinExistence type="predicted"/>
<feature type="compositionally biased region" description="Low complexity" evidence="1">
    <location>
        <begin position="98"/>
        <end position="110"/>
    </location>
</feature>
<dbReference type="InterPro" id="IPR014441">
    <property type="entry name" value="UCP006425_b-propeller"/>
</dbReference>
<dbReference type="InterPro" id="IPR011048">
    <property type="entry name" value="Haem_d1_sf"/>
</dbReference>
<dbReference type="PIRSF" id="PIRSF006425">
    <property type="entry name" value="UCP006425_WD40"/>
    <property type="match status" value="1"/>
</dbReference>
<evidence type="ECO:0000313" key="3">
    <source>
        <dbReference type="Proteomes" id="UP001595821"/>
    </source>
</evidence>
<dbReference type="RefSeq" id="WP_246974087.1">
    <property type="nucleotide sequence ID" value="NZ_CP095397.1"/>
</dbReference>
<dbReference type="Proteomes" id="UP001595821">
    <property type="component" value="Unassembled WGS sequence"/>
</dbReference>
<reference evidence="2 3" key="1">
    <citation type="journal article" date="2014" name="Int. J. Syst. Evol. Microbiol.">
        <title>Complete genome sequence of Corynebacterium casei LMG S-19264T (=DSM 44701T), isolated from a smear-ripened cheese.</title>
        <authorList>
            <consortium name="US DOE Joint Genome Institute (JGI-PGF)"/>
            <person name="Walter F."/>
            <person name="Albersmeier A."/>
            <person name="Kalinowski J."/>
            <person name="Ruckert C."/>
        </authorList>
    </citation>
    <scope>NUCLEOTIDE SEQUENCE [LARGE SCALE GENOMIC DNA]</scope>
    <source>
        <strain evidence="2 3">IBRC-M 10912</strain>
    </source>
</reference>
<comment type="caution">
    <text evidence="2">The sequence shown here is derived from an EMBL/GenBank/DDBJ whole genome shotgun (WGS) entry which is preliminary data.</text>
</comment>